<evidence type="ECO:0000256" key="1">
    <source>
        <dbReference type="SAM" id="MobiDB-lite"/>
    </source>
</evidence>
<evidence type="ECO:0000313" key="3">
    <source>
        <dbReference type="Proteomes" id="UP001172101"/>
    </source>
</evidence>
<organism evidence="2 3">
    <name type="scientific">Lasiosphaeria miniovina</name>
    <dbReference type="NCBI Taxonomy" id="1954250"/>
    <lineage>
        <taxon>Eukaryota</taxon>
        <taxon>Fungi</taxon>
        <taxon>Dikarya</taxon>
        <taxon>Ascomycota</taxon>
        <taxon>Pezizomycotina</taxon>
        <taxon>Sordariomycetes</taxon>
        <taxon>Sordariomycetidae</taxon>
        <taxon>Sordariales</taxon>
        <taxon>Lasiosphaeriaceae</taxon>
        <taxon>Lasiosphaeria</taxon>
    </lineage>
</organism>
<dbReference type="RefSeq" id="XP_060304078.1">
    <property type="nucleotide sequence ID" value="XM_060439314.1"/>
</dbReference>
<feature type="region of interest" description="Disordered" evidence="1">
    <location>
        <begin position="130"/>
        <end position="149"/>
    </location>
</feature>
<name>A0AA40EF40_9PEZI</name>
<dbReference type="AlphaFoldDB" id="A0AA40EF40"/>
<reference evidence="2" key="1">
    <citation type="submission" date="2023-06" db="EMBL/GenBank/DDBJ databases">
        <title>Genome-scale phylogeny and comparative genomics of the fungal order Sordariales.</title>
        <authorList>
            <consortium name="Lawrence Berkeley National Laboratory"/>
            <person name="Hensen N."/>
            <person name="Bonometti L."/>
            <person name="Westerberg I."/>
            <person name="Brannstrom I.O."/>
            <person name="Guillou S."/>
            <person name="Cros-Aarteil S."/>
            <person name="Calhoun S."/>
            <person name="Haridas S."/>
            <person name="Kuo A."/>
            <person name="Mondo S."/>
            <person name="Pangilinan J."/>
            <person name="Riley R."/>
            <person name="LaButti K."/>
            <person name="Andreopoulos B."/>
            <person name="Lipzen A."/>
            <person name="Chen C."/>
            <person name="Yanf M."/>
            <person name="Daum C."/>
            <person name="Ng V."/>
            <person name="Clum A."/>
            <person name="Steindorff A."/>
            <person name="Ohm R."/>
            <person name="Martin F."/>
            <person name="Silar P."/>
            <person name="Natvig D."/>
            <person name="Lalanne C."/>
            <person name="Gautier V."/>
            <person name="Ament-velasquez S.L."/>
            <person name="Kruys A."/>
            <person name="Hutchinson M.I."/>
            <person name="Powell A.J."/>
            <person name="Barry K."/>
            <person name="Miller A.N."/>
            <person name="Grigoriev I.V."/>
            <person name="Debuchy R."/>
            <person name="Gladieux P."/>
            <person name="Thoren M.H."/>
            <person name="Johannesson H."/>
        </authorList>
    </citation>
    <scope>NUCLEOTIDE SEQUENCE</scope>
    <source>
        <strain evidence="2">SMH2392-1A</strain>
    </source>
</reference>
<feature type="region of interest" description="Disordered" evidence="1">
    <location>
        <begin position="1"/>
        <end position="25"/>
    </location>
</feature>
<protein>
    <submittedName>
        <fullName evidence="2">Uncharacterized protein</fullName>
    </submittedName>
</protein>
<feature type="compositionally biased region" description="Polar residues" evidence="1">
    <location>
        <begin position="15"/>
        <end position="24"/>
    </location>
</feature>
<sequence length="149" mass="17437">MAPRRYRKGTPPARQPQTAETNKPVSEVKTLEALGAELQHEVKTLGALGAELEQQIAEFHIEDEVDDNGKVKDDDQCDIDDTYDFIDFIKAKQENNGEFMSQLTKDSKRKLDYIEYEKRTRKKLKELEELEEQEQREQQEQEQQEASYN</sequence>
<gene>
    <name evidence="2" type="ORF">B0T26DRAFT_671374</name>
</gene>
<evidence type="ECO:0000313" key="2">
    <source>
        <dbReference type="EMBL" id="KAK0735201.1"/>
    </source>
</evidence>
<accession>A0AA40EF40</accession>
<dbReference type="Proteomes" id="UP001172101">
    <property type="component" value="Unassembled WGS sequence"/>
</dbReference>
<keyword evidence="3" id="KW-1185">Reference proteome</keyword>
<dbReference type="EMBL" id="JAUIRO010000001">
    <property type="protein sequence ID" value="KAK0735201.1"/>
    <property type="molecule type" value="Genomic_DNA"/>
</dbReference>
<comment type="caution">
    <text evidence="2">The sequence shown here is derived from an EMBL/GenBank/DDBJ whole genome shotgun (WGS) entry which is preliminary data.</text>
</comment>
<dbReference type="GeneID" id="85322584"/>
<proteinExistence type="predicted"/>